<evidence type="ECO:0000313" key="3">
    <source>
        <dbReference type="EMBL" id="UUL83947.1"/>
    </source>
</evidence>
<dbReference type="Gene3D" id="3.20.20.140">
    <property type="entry name" value="Metal-dependent hydrolases"/>
    <property type="match status" value="1"/>
</dbReference>
<dbReference type="SUPFAM" id="SSF51338">
    <property type="entry name" value="Composite domain of metallo-dependent hydrolases"/>
    <property type="match status" value="1"/>
</dbReference>
<dbReference type="SUPFAM" id="SSF51556">
    <property type="entry name" value="Metallo-dependent hydrolases"/>
    <property type="match status" value="1"/>
</dbReference>
<name>A0ABY5LC06_9SPHN</name>
<dbReference type="PANTHER" id="PTHR43135">
    <property type="entry name" value="ALPHA-D-RIBOSE 1-METHYLPHOSPHONATE 5-TRIPHOSPHATE DIPHOSPHATASE"/>
    <property type="match status" value="1"/>
</dbReference>
<accession>A0ABY5LC06</accession>
<evidence type="ECO:0000256" key="1">
    <source>
        <dbReference type="SAM" id="SignalP"/>
    </source>
</evidence>
<dbReference type="InterPro" id="IPR051781">
    <property type="entry name" value="Metallo-dep_Hydrolase"/>
</dbReference>
<dbReference type="InterPro" id="IPR013108">
    <property type="entry name" value="Amidohydro_3"/>
</dbReference>
<evidence type="ECO:0000313" key="4">
    <source>
        <dbReference type="Proteomes" id="UP001058533"/>
    </source>
</evidence>
<dbReference type="PANTHER" id="PTHR43135:SF3">
    <property type="entry name" value="ALPHA-D-RIBOSE 1-METHYLPHOSPHONATE 5-TRIPHOSPHATE DIPHOSPHATASE"/>
    <property type="match status" value="1"/>
</dbReference>
<dbReference type="Pfam" id="PF07969">
    <property type="entry name" value="Amidohydro_3"/>
    <property type="match status" value="1"/>
</dbReference>
<keyword evidence="1" id="KW-0732">Signal</keyword>
<feature type="signal peptide" evidence="1">
    <location>
        <begin position="1"/>
        <end position="19"/>
    </location>
</feature>
<dbReference type="RefSeq" id="WP_256507782.1">
    <property type="nucleotide sequence ID" value="NZ_CP101740.1"/>
</dbReference>
<feature type="chain" id="PRO_5047076157" evidence="1">
    <location>
        <begin position="20"/>
        <end position="438"/>
    </location>
</feature>
<dbReference type="Gene3D" id="2.30.40.10">
    <property type="entry name" value="Urease, subunit C, domain 1"/>
    <property type="match status" value="1"/>
</dbReference>
<dbReference type="EMBL" id="CP101740">
    <property type="protein sequence ID" value="UUL83947.1"/>
    <property type="molecule type" value="Genomic_DNA"/>
</dbReference>
<dbReference type="Proteomes" id="UP001058533">
    <property type="component" value="Chromosome"/>
</dbReference>
<dbReference type="InterPro" id="IPR011059">
    <property type="entry name" value="Metal-dep_hydrolase_composite"/>
</dbReference>
<sequence>MRALAFAAALLAGTTLAVAVPAAAQDVVITNAKLVIGDGSAPIEGGTVVIRGGRVVSAGAGGAVPAGARTIDAGGRWVSPGIVAGFSRMGIIEVDGVSETNDSSAATSPFNAALDIASAVNPLSGPIAVNRAEGITRAIVAPDPRGSIFAGQGAVIDLGSDMNPVTRGQAFQFMEWGQTGAEQAGGSRPAAMAMLRNALFEARTYAANPASYNDRGKDALLTRADAQALGPVLRGEMPLLVHAERASDILTIVALKREFPALKPVLVGATEGWMVAREIAAAQIPVIASALADLPASFEQLAATQSNIGRLKAAGVLVGIGQINDDESRQARLVKQYAGNLVALTKIPGAAGLSWGEAFATITSKPAEAIGLGGEIGSLRPGRRGDVVIWDGDPLEVGTAATTVFIDGVEQPLENRQTRLRQRYLDPKEGALPKAYQH</sequence>
<protein>
    <submittedName>
        <fullName evidence="3">Amidohydrolase family protein</fullName>
    </submittedName>
</protein>
<reference evidence="3" key="1">
    <citation type="submission" date="2022-07" db="EMBL/GenBank/DDBJ databases">
        <title>Sphingomonas sp. nov., a novel bacterium isolated from the north slope of the Mount Everest.</title>
        <authorList>
            <person name="Cui X."/>
            <person name="Liu Y."/>
        </authorList>
    </citation>
    <scope>NUCLEOTIDE SEQUENCE</scope>
    <source>
        <strain evidence="3">S5-59</strain>
    </source>
</reference>
<feature type="domain" description="Amidohydrolase 3" evidence="2">
    <location>
        <begin position="352"/>
        <end position="405"/>
    </location>
</feature>
<dbReference type="InterPro" id="IPR032466">
    <property type="entry name" value="Metal_Hydrolase"/>
</dbReference>
<proteinExistence type="predicted"/>
<evidence type="ECO:0000259" key="2">
    <source>
        <dbReference type="Pfam" id="PF07969"/>
    </source>
</evidence>
<organism evidence="3 4">
    <name type="scientific">Sphingomonas qomolangmaensis</name>
    <dbReference type="NCBI Taxonomy" id="2918765"/>
    <lineage>
        <taxon>Bacteria</taxon>
        <taxon>Pseudomonadati</taxon>
        <taxon>Pseudomonadota</taxon>
        <taxon>Alphaproteobacteria</taxon>
        <taxon>Sphingomonadales</taxon>
        <taxon>Sphingomonadaceae</taxon>
        <taxon>Sphingomonas</taxon>
    </lineage>
</organism>
<keyword evidence="4" id="KW-1185">Reference proteome</keyword>
<gene>
    <name evidence="3" type="ORF">NMP03_07075</name>
</gene>